<dbReference type="AlphaFoldDB" id="A0A232EGL3"/>
<protein>
    <submittedName>
        <fullName evidence="1">Uncharacterized protein</fullName>
    </submittedName>
</protein>
<accession>A0A232EGL3</accession>
<evidence type="ECO:0000313" key="1">
    <source>
        <dbReference type="EMBL" id="OXU17478.1"/>
    </source>
</evidence>
<name>A0A232EGL3_9HYME</name>
<keyword evidence="2" id="KW-1185">Reference proteome</keyword>
<comment type="caution">
    <text evidence="1">The sequence shown here is derived from an EMBL/GenBank/DDBJ whole genome shotgun (WGS) entry which is preliminary data.</text>
</comment>
<reference evidence="1 2" key="1">
    <citation type="journal article" date="2017" name="Curr. Biol.">
        <title>The Evolution of Venom by Co-option of Single-Copy Genes.</title>
        <authorList>
            <person name="Martinson E.O."/>
            <person name="Mrinalini"/>
            <person name="Kelkar Y.D."/>
            <person name="Chang C.H."/>
            <person name="Werren J.H."/>
        </authorList>
    </citation>
    <scope>NUCLEOTIDE SEQUENCE [LARGE SCALE GENOMIC DNA]</scope>
    <source>
        <strain evidence="1 2">Alberta</strain>
        <tissue evidence="1">Whole body</tissue>
    </source>
</reference>
<gene>
    <name evidence="1" type="ORF">TSAR_008186</name>
</gene>
<proteinExistence type="predicted"/>
<organism evidence="1 2">
    <name type="scientific">Trichomalopsis sarcophagae</name>
    <dbReference type="NCBI Taxonomy" id="543379"/>
    <lineage>
        <taxon>Eukaryota</taxon>
        <taxon>Metazoa</taxon>
        <taxon>Ecdysozoa</taxon>
        <taxon>Arthropoda</taxon>
        <taxon>Hexapoda</taxon>
        <taxon>Insecta</taxon>
        <taxon>Pterygota</taxon>
        <taxon>Neoptera</taxon>
        <taxon>Endopterygota</taxon>
        <taxon>Hymenoptera</taxon>
        <taxon>Apocrita</taxon>
        <taxon>Proctotrupomorpha</taxon>
        <taxon>Chalcidoidea</taxon>
        <taxon>Pteromalidae</taxon>
        <taxon>Pteromalinae</taxon>
        <taxon>Trichomalopsis</taxon>
    </lineage>
</organism>
<sequence length="95" mass="10872">MGKIKENLPWFNFTHSVSEGAIKKCGKSCLGLKIAKHHENLDLLRKSAIFPFSAVNFNHPGLKLKLFSSHFALKNQIKQFTVSSAIYMKRKKIRK</sequence>
<dbReference type="EMBL" id="NNAY01004746">
    <property type="protein sequence ID" value="OXU17478.1"/>
    <property type="molecule type" value="Genomic_DNA"/>
</dbReference>
<dbReference type="Proteomes" id="UP000215335">
    <property type="component" value="Unassembled WGS sequence"/>
</dbReference>
<evidence type="ECO:0000313" key="2">
    <source>
        <dbReference type="Proteomes" id="UP000215335"/>
    </source>
</evidence>